<dbReference type="InterPro" id="IPR044237">
    <property type="entry name" value="ATXR2-like"/>
</dbReference>
<feature type="domain" description="SET" evidence="1">
    <location>
        <begin position="44"/>
        <end position="225"/>
    </location>
</feature>
<dbReference type="SUPFAM" id="SSF82199">
    <property type="entry name" value="SET domain"/>
    <property type="match status" value="1"/>
</dbReference>
<name>A0A0M0J3R0_9EUKA</name>
<dbReference type="AlphaFoldDB" id="A0A0M0J3R0"/>
<dbReference type="PANTHER" id="PTHR47436">
    <property type="entry name" value="HISTONE-LYSINE N-METHYLTRANSFERASE ATXR2"/>
    <property type="match status" value="1"/>
</dbReference>
<sequence>MATTLEELPAEPFARFVAHANATNEIFLMAAKAVAYVLCRLETEGTEGYKSAMAHFEGPLWWDAVATPDDVTDEAAFRRTLRELLTESWTLLKPLLAPHAPAQCALLDTPAPYAIIVGAFERRNCAVQVASPVEAYFLAVDAMPEGDAKDGVTKVTAPLLDALDAAYSTPCDGTGIFPMQATLNHSCEPNVTLLKEEGAEERDGRVVARLMRDVAAGEELCNAYVDISLPVRRRRRELREYGFECDCARCERELKAADEKKATKADGKRRLK</sequence>
<comment type="caution">
    <text evidence="2">The sequence shown here is derived from an EMBL/GenBank/DDBJ whole genome shotgun (WGS) entry which is preliminary data.</text>
</comment>
<organism evidence="2 3">
    <name type="scientific">Chrysochromulina tobinii</name>
    <dbReference type="NCBI Taxonomy" id="1460289"/>
    <lineage>
        <taxon>Eukaryota</taxon>
        <taxon>Haptista</taxon>
        <taxon>Haptophyta</taxon>
        <taxon>Prymnesiophyceae</taxon>
        <taxon>Prymnesiales</taxon>
        <taxon>Chrysochromulinaceae</taxon>
        <taxon>Chrysochromulina</taxon>
    </lineage>
</organism>
<accession>A0A0M0J3R0</accession>
<evidence type="ECO:0000313" key="2">
    <source>
        <dbReference type="EMBL" id="KOO21201.1"/>
    </source>
</evidence>
<keyword evidence="2" id="KW-0808">Transferase</keyword>
<evidence type="ECO:0000313" key="3">
    <source>
        <dbReference type="Proteomes" id="UP000037460"/>
    </source>
</evidence>
<keyword evidence="3" id="KW-1185">Reference proteome</keyword>
<proteinExistence type="predicted"/>
<dbReference type="GO" id="GO:0008168">
    <property type="term" value="F:methyltransferase activity"/>
    <property type="evidence" value="ECO:0007669"/>
    <property type="project" value="UniProtKB-KW"/>
</dbReference>
<dbReference type="InterPro" id="IPR046341">
    <property type="entry name" value="SET_dom_sf"/>
</dbReference>
<dbReference type="InterPro" id="IPR001214">
    <property type="entry name" value="SET_dom"/>
</dbReference>
<dbReference type="CDD" id="cd20071">
    <property type="entry name" value="SET_SMYD"/>
    <property type="match status" value="1"/>
</dbReference>
<dbReference type="PANTHER" id="PTHR47436:SF1">
    <property type="entry name" value="SET DOMAIN-CONTAINING PROTEIN"/>
    <property type="match status" value="1"/>
</dbReference>
<dbReference type="Proteomes" id="UP000037460">
    <property type="component" value="Unassembled WGS sequence"/>
</dbReference>
<evidence type="ECO:0000259" key="1">
    <source>
        <dbReference type="PROSITE" id="PS50280"/>
    </source>
</evidence>
<dbReference type="Gene3D" id="2.170.270.10">
    <property type="entry name" value="SET domain"/>
    <property type="match status" value="1"/>
</dbReference>
<reference evidence="3" key="1">
    <citation type="journal article" date="2015" name="PLoS Genet.">
        <title>Genome Sequence and Transcriptome Analyses of Chrysochromulina tobin: Metabolic Tools for Enhanced Algal Fitness in the Prominent Order Prymnesiales (Haptophyceae).</title>
        <authorList>
            <person name="Hovde B.T."/>
            <person name="Deodato C.R."/>
            <person name="Hunsperger H.M."/>
            <person name="Ryken S.A."/>
            <person name="Yost W."/>
            <person name="Jha R.K."/>
            <person name="Patterson J."/>
            <person name="Monnat R.J. Jr."/>
            <person name="Barlow S.B."/>
            <person name="Starkenburg S.R."/>
            <person name="Cattolico R.A."/>
        </authorList>
    </citation>
    <scope>NUCLEOTIDE SEQUENCE</scope>
    <source>
        <strain evidence="3">CCMP291</strain>
    </source>
</reference>
<gene>
    <name evidence="2" type="ORF">Ctob_003601</name>
</gene>
<dbReference type="OrthoDB" id="5945798at2759"/>
<dbReference type="Pfam" id="PF00856">
    <property type="entry name" value="SET"/>
    <property type="match status" value="1"/>
</dbReference>
<dbReference type="EMBL" id="JWZX01003383">
    <property type="protein sequence ID" value="KOO21201.1"/>
    <property type="molecule type" value="Genomic_DNA"/>
</dbReference>
<keyword evidence="2" id="KW-0489">Methyltransferase</keyword>
<protein>
    <submittedName>
        <fullName evidence="2">Histone-lysine n-methyltransferase atxr2-like protein</fullName>
    </submittedName>
</protein>
<dbReference type="PROSITE" id="PS50280">
    <property type="entry name" value="SET"/>
    <property type="match status" value="1"/>
</dbReference>
<dbReference type="GO" id="GO:0032259">
    <property type="term" value="P:methylation"/>
    <property type="evidence" value="ECO:0007669"/>
    <property type="project" value="UniProtKB-KW"/>
</dbReference>